<evidence type="ECO:0000256" key="2">
    <source>
        <dbReference type="ARBA" id="ARBA00022649"/>
    </source>
</evidence>
<dbReference type="InterPro" id="IPR029060">
    <property type="entry name" value="PIN-like_dom_sf"/>
</dbReference>
<sequence>MTIIDTSAWIEMLRPTGDPQVRREVVELIQSGEARLIPPVALELWNGARGEKEKRGLAQIEAALDALPVTTAVWKESYALARRARAAGLTSPAIDLLIQATARHHGARLLSTDAHIAALQALG</sequence>
<protein>
    <recommendedName>
        <fullName evidence="8">Ribonuclease VapC</fullName>
        <shortName evidence="8">RNase VapC</shortName>
        <ecNumber evidence="8">3.1.-.-</ecNumber>
    </recommendedName>
    <alternativeName>
        <fullName evidence="8">Toxin VapC</fullName>
    </alternativeName>
</protein>
<dbReference type="PANTHER" id="PTHR33653:SF1">
    <property type="entry name" value="RIBONUCLEASE VAPC2"/>
    <property type="match status" value="1"/>
</dbReference>
<evidence type="ECO:0000256" key="7">
    <source>
        <dbReference type="ARBA" id="ARBA00038093"/>
    </source>
</evidence>
<feature type="domain" description="PIN" evidence="9">
    <location>
        <begin position="3"/>
        <end position="119"/>
    </location>
</feature>
<comment type="similarity">
    <text evidence="7 8">Belongs to the PINc/VapC protein family.</text>
</comment>
<feature type="binding site" evidence="8">
    <location>
        <position position="5"/>
    </location>
    <ligand>
        <name>Mg(2+)</name>
        <dbReference type="ChEBI" id="CHEBI:18420"/>
    </ligand>
</feature>
<reference evidence="10 11" key="2">
    <citation type="submission" date="2023-12" db="EMBL/GenBank/DDBJ databases">
        <title>Description of an unclassified Opitutus bacterium of Verrucomicrobiota.</title>
        <authorList>
            <person name="Zhang D.-F."/>
        </authorList>
    </citation>
    <scope>NUCLEOTIDE SEQUENCE [LARGE SCALE GENOMIC DNA]</scope>
    <source>
        <strain evidence="10 11">WL0086</strain>
    </source>
</reference>
<evidence type="ECO:0000313" key="11">
    <source>
        <dbReference type="Proteomes" id="UP000738431"/>
    </source>
</evidence>
<dbReference type="EC" id="3.1.-.-" evidence="8"/>
<organism evidence="10 11">
    <name type="scientific">Actomonas aquatica</name>
    <dbReference type="NCBI Taxonomy" id="2866162"/>
    <lineage>
        <taxon>Bacteria</taxon>
        <taxon>Pseudomonadati</taxon>
        <taxon>Verrucomicrobiota</taxon>
        <taxon>Opitutia</taxon>
        <taxon>Opitutales</taxon>
        <taxon>Opitutaceae</taxon>
        <taxon>Actomonas</taxon>
    </lineage>
</organism>
<dbReference type="PANTHER" id="PTHR33653">
    <property type="entry name" value="RIBONUCLEASE VAPC2"/>
    <property type="match status" value="1"/>
</dbReference>
<feature type="binding site" evidence="8">
    <location>
        <position position="95"/>
    </location>
    <ligand>
        <name>Mg(2+)</name>
        <dbReference type="ChEBI" id="CHEBI:18420"/>
    </ligand>
</feature>
<keyword evidence="11" id="KW-1185">Reference proteome</keyword>
<dbReference type="SUPFAM" id="SSF88723">
    <property type="entry name" value="PIN domain-like"/>
    <property type="match status" value="1"/>
</dbReference>
<name>A0ABZ1C6Q4_9BACT</name>
<dbReference type="InterPro" id="IPR050556">
    <property type="entry name" value="Type_II_TA_system_RNase"/>
</dbReference>
<evidence type="ECO:0000256" key="1">
    <source>
        <dbReference type="ARBA" id="ARBA00001946"/>
    </source>
</evidence>
<keyword evidence="4 8" id="KW-0479">Metal-binding</keyword>
<keyword evidence="6 8" id="KW-0460">Magnesium</keyword>
<proteinExistence type="inferred from homology"/>
<dbReference type="Pfam" id="PF01850">
    <property type="entry name" value="PIN"/>
    <property type="match status" value="1"/>
</dbReference>
<comment type="cofactor">
    <cofactor evidence="1 8">
        <name>Mg(2+)</name>
        <dbReference type="ChEBI" id="CHEBI:18420"/>
    </cofactor>
</comment>
<dbReference type="Gene3D" id="3.40.50.1010">
    <property type="entry name" value="5'-nuclease"/>
    <property type="match status" value="1"/>
</dbReference>
<dbReference type="RefSeq" id="WP_221029494.1">
    <property type="nucleotide sequence ID" value="NZ_CP139781.1"/>
</dbReference>
<evidence type="ECO:0000256" key="4">
    <source>
        <dbReference type="ARBA" id="ARBA00022723"/>
    </source>
</evidence>
<dbReference type="Proteomes" id="UP000738431">
    <property type="component" value="Chromosome"/>
</dbReference>
<evidence type="ECO:0000256" key="3">
    <source>
        <dbReference type="ARBA" id="ARBA00022722"/>
    </source>
</evidence>
<evidence type="ECO:0000256" key="8">
    <source>
        <dbReference type="HAMAP-Rule" id="MF_00265"/>
    </source>
</evidence>
<keyword evidence="2 8" id="KW-1277">Toxin-antitoxin system</keyword>
<dbReference type="HAMAP" id="MF_00265">
    <property type="entry name" value="VapC_Nob1"/>
    <property type="match status" value="1"/>
</dbReference>
<keyword evidence="5 8" id="KW-0378">Hydrolase</keyword>
<evidence type="ECO:0000259" key="9">
    <source>
        <dbReference type="Pfam" id="PF01850"/>
    </source>
</evidence>
<keyword evidence="3 8" id="KW-0540">Nuclease</keyword>
<dbReference type="InterPro" id="IPR022907">
    <property type="entry name" value="VapC_family"/>
</dbReference>
<gene>
    <name evidence="8" type="primary">vapC</name>
    <name evidence="10" type="ORF">K1X11_019935</name>
</gene>
<evidence type="ECO:0000313" key="10">
    <source>
        <dbReference type="EMBL" id="WRQ87092.1"/>
    </source>
</evidence>
<accession>A0ABZ1C6Q4</accession>
<keyword evidence="8" id="KW-0800">Toxin</keyword>
<evidence type="ECO:0000256" key="5">
    <source>
        <dbReference type="ARBA" id="ARBA00022801"/>
    </source>
</evidence>
<comment type="function">
    <text evidence="8">Toxic component of a toxin-antitoxin (TA) system. An RNase.</text>
</comment>
<dbReference type="InterPro" id="IPR002716">
    <property type="entry name" value="PIN_dom"/>
</dbReference>
<reference evidence="10 11" key="1">
    <citation type="submission" date="2021-08" db="EMBL/GenBank/DDBJ databases">
        <authorList>
            <person name="Zhang D."/>
            <person name="Zhang A."/>
            <person name="Wang L."/>
        </authorList>
    </citation>
    <scope>NUCLEOTIDE SEQUENCE [LARGE SCALE GENOMIC DNA]</scope>
    <source>
        <strain evidence="10 11">WL0086</strain>
    </source>
</reference>
<dbReference type="EMBL" id="CP139781">
    <property type="protein sequence ID" value="WRQ87092.1"/>
    <property type="molecule type" value="Genomic_DNA"/>
</dbReference>
<evidence type="ECO:0000256" key="6">
    <source>
        <dbReference type="ARBA" id="ARBA00022842"/>
    </source>
</evidence>